<accession>A0A8I2H464</accession>
<reference evidence="3" key="1">
    <citation type="submission" date="2019-10" db="EMBL/GenBank/DDBJ databases">
        <authorList>
            <person name="Paulsen S."/>
        </authorList>
    </citation>
    <scope>NUCLEOTIDE SEQUENCE</scope>
    <source>
        <strain evidence="3">LMG 19692</strain>
    </source>
</reference>
<protein>
    <submittedName>
        <fullName evidence="3">DUF1080 domain-containing protein</fullName>
    </submittedName>
</protein>
<organism evidence="3 5">
    <name type="scientific">Pseudoalteromonas maricaloris</name>
    <dbReference type="NCBI Taxonomy" id="184924"/>
    <lineage>
        <taxon>Bacteria</taxon>
        <taxon>Pseudomonadati</taxon>
        <taxon>Pseudomonadota</taxon>
        <taxon>Gammaproteobacteria</taxon>
        <taxon>Alteromonadales</taxon>
        <taxon>Pseudoalteromonadaceae</taxon>
        <taxon>Pseudoalteromonas</taxon>
    </lineage>
</organism>
<feature type="chain" id="PRO_5034955243" evidence="1">
    <location>
        <begin position="21"/>
        <end position="231"/>
    </location>
</feature>
<evidence type="ECO:0000313" key="6">
    <source>
        <dbReference type="Proteomes" id="UP001304419"/>
    </source>
</evidence>
<dbReference type="Pfam" id="PF06439">
    <property type="entry name" value="3keto-disac_hyd"/>
    <property type="match status" value="1"/>
</dbReference>
<reference evidence="4 6" key="2">
    <citation type="submission" date="2023-10" db="EMBL/GenBank/DDBJ databases">
        <title>To unveil natural product biosynthetic capacity in Pseudoalteromonas.</title>
        <authorList>
            <person name="Wang J."/>
        </authorList>
    </citation>
    <scope>NUCLEOTIDE SEQUENCE [LARGE SCALE GENOMIC DNA]</scope>
    <source>
        <strain evidence="4 6">DSM 15914</strain>
    </source>
</reference>
<dbReference type="InterPro" id="IPR010496">
    <property type="entry name" value="AL/BT2_dom"/>
</dbReference>
<proteinExistence type="predicted"/>
<keyword evidence="6" id="KW-1185">Reference proteome</keyword>
<dbReference type="GO" id="GO:0016787">
    <property type="term" value="F:hydrolase activity"/>
    <property type="evidence" value="ECO:0007669"/>
    <property type="project" value="InterPro"/>
</dbReference>
<dbReference type="RefSeq" id="WP_193521409.1">
    <property type="nucleotide sequence ID" value="NZ_CBCSDF010000003.1"/>
</dbReference>
<dbReference type="Proteomes" id="UP000646877">
    <property type="component" value="Unassembled WGS sequence"/>
</dbReference>
<sequence>MLNSIKILTLALAVSCAACASTTDNQLSPQEQQAGWQLLFDGKDMSQWRNFKSDGLNSQWQVEDGAMTLTQGGGGDILTKKQYQNFELQLDWKISKKGNSGIFVLADEKGGAIYSHAPEIQILDNKEHPDNKIDSHLAGSIYDLFAAPSTAHKPAEVWNQVRIKLQDSHLQVWQNGVSTTSIVIGSTTWNALVKNSKFATWQGFAEGKKGHIALQDHGDKVWFKNIKIKEL</sequence>
<evidence type="ECO:0000313" key="3">
    <source>
        <dbReference type="EMBL" id="NLR19921.1"/>
    </source>
</evidence>
<feature type="signal peptide" evidence="1">
    <location>
        <begin position="1"/>
        <end position="20"/>
    </location>
</feature>
<gene>
    <name evidence="3" type="ORF">F9Y85_00970</name>
    <name evidence="4" type="ORF">R5H13_12590</name>
</gene>
<name>A0A8I2H464_9GAMM</name>
<evidence type="ECO:0000313" key="4">
    <source>
        <dbReference type="EMBL" id="WOX27493.1"/>
    </source>
</evidence>
<dbReference type="AlphaFoldDB" id="A0A8I2H464"/>
<dbReference type="Gene3D" id="2.60.120.560">
    <property type="entry name" value="Exo-inulinase, domain 1"/>
    <property type="match status" value="1"/>
</dbReference>
<dbReference type="Proteomes" id="UP001304419">
    <property type="component" value="Chromosome 1"/>
</dbReference>
<dbReference type="EMBL" id="WEIA01000001">
    <property type="protein sequence ID" value="NLR19921.1"/>
    <property type="molecule type" value="Genomic_DNA"/>
</dbReference>
<evidence type="ECO:0000256" key="1">
    <source>
        <dbReference type="SAM" id="SignalP"/>
    </source>
</evidence>
<keyword evidence="1" id="KW-0732">Signal</keyword>
<evidence type="ECO:0000259" key="2">
    <source>
        <dbReference type="Pfam" id="PF06439"/>
    </source>
</evidence>
<feature type="domain" description="3-keto-alpha-glucoside-1,2-lyase/3-keto-2-hydroxy-glucal hydratase" evidence="2">
    <location>
        <begin position="35"/>
        <end position="229"/>
    </location>
</feature>
<dbReference type="EMBL" id="CP137578">
    <property type="protein sequence ID" value="WOX27493.1"/>
    <property type="molecule type" value="Genomic_DNA"/>
</dbReference>
<evidence type="ECO:0000313" key="5">
    <source>
        <dbReference type="Proteomes" id="UP000646877"/>
    </source>
</evidence>